<keyword evidence="2" id="KW-0472">Membrane</keyword>
<reference evidence="3 4" key="1">
    <citation type="submission" date="2017-11" db="EMBL/GenBank/DDBJ databases">
        <title>Genome sequencing of Prevotella intermedia KCOM 2033.</title>
        <authorList>
            <person name="Kook J.-K."/>
            <person name="Park S.-N."/>
            <person name="Lim Y.K."/>
        </authorList>
    </citation>
    <scope>NUCLEOTIDE SEQUENCE [LARGE SCALE GENOMIC DNA]</scope>
    <source>
        <strain evidence="3 4">KCOM 2033</strain>
    </source>
</reference>
<gene>
    <name evidence="3" type="ORF">CTM50_01410</name>
</gene>
<dbReference type="AlphaFoldDB" id="A0A2D3N8Z1"/>
<dbReference type="Proteomes" id="UP000229323">
    <property type="component" value="Chromosome"/>
</dbReference>
<keyword evidence="2" id="KW-1133">Transmembrane helix</keyword>
<proteinExistence type="predicted"/>
<evidence type="ECO:0000256" key="1">
    <source>
        <dbReference type="SAM" id="Coils"/>
    </source>
</evidence>
<dbReference type="EMBL" id="CP024696">
    <property type="protein sequence ID" value="ATV51845.1"/>
    <property type="molecule type" value="Genomic_DNA"/>
</dbReference>
<feature type="coiled-coil region" evidence="1">
    <location>
        <begin position="108"/>
        <end position="135"/>
    </location>
</feature>
<feature type="transmembrane region" description="Helical" evidence="2">
    <location>
        <begin position="7"/>
        <end position="29"/>
    </location>
</feature>
<sequence length="208" mass="23620">MKEGIVSGIIGASIMILIIVIVMAFIAPIDYAPVYLLNPEKALSYNNTFIVDSIKCAHIEVLNDLESKGVLLNPGEYTSHIAEYYNTLISFLLGLFAIFTFGTIYSIKTASKKEIDEIKTDINNHKEKINTELKKSIVESLSELMKDSISFKDTCINALYGRIEDEVLRHEDKEVIDNRMLKLEEDVKLLFEAYNELEEDKSSNQEIE</sequence>
<keyword evidence="1" id="KW-0175">Coiled coil</keyword>
<dbReference type="RefSeq" id="WP_053444127.1">
    <property type="nucleotide sequence ID" value="NZ_CP024696.1"/>
</dbReference>
<evidence type="ECO:0000256" key="2">
    <source>
        <dbReference type="SAM" id="Phobius"/>
    </source>
</evidence>
<organism evidence="3 4">
    <name type="scientific">Prevotella intermedia</name>
    <dbReference type="NCBI Taxonomy" id="28131"/>
    <lineage>
        <taxon>Bacteria</taxon>
        <taxon>Pseudomonadati</taxon>
        <taxon>Bacteroidota</taxon>
        <taxon>Bacteroidia</taxon>
        <taxon>Bacteroidales</taxon>
        <taxon>Prevotellaceae</taxon>
        <taxon>Prevotella</taxon>
    </lineage>
</organism>
<evidence type="ECO:0000313" key="4">
    <source>
        <dbReference type="Proteomes" id="UP000229323"/>
    </source>
</evidence>
<accession>A0A2D3N8Z1</accession>
<name>A0A2D3N8Z1_PREIN</name>
<feature type="transmembrane region" description="Helical" evidence="2">
    <location>
        <begin position="84"/>
        <end position="105"/>
    </location>
</feature>
<evidence type="ECO:0000313" key="3">
    <source>
        <dbReference type="EMBL" id="ATV51845.1"/>
    </source>
</evidence>
<keyword evidence="2" id="KW-0812">Transmembrane</keyword>
<protein>
    <submittedName>
        <fullName evidence="3">Uncharacterized protein</fullName>
    </submittedName>
</protein>